<comment type="caution">
    <text evidence="2">The sequence shown here is derived from an EMBL/GenBank/DDBJ whole genome shotgun (WGS) entry which is preliminary data.</text>
</comment>
<evidence type="ECO:0000313" key="2">
    <source>
        <dbReference type="EMBL" id="ETO05778.1"/>
    </source>
</evidence>
<feature type="transmembrane region" description="Helical" evidence="1">
    <location>
        <begin position="200"/>
        <end position="220"/>
    </location>
</feature>
<accession>X6LV23</accession>
<dbReference type="AlphaFoldDB" id="X6LV23"/>
<evidence type="ECO:0000256" key="1">
    <source>
        <dbReference type="SAM" id="Phobius"/>
    </source>
</evidence>
<keyword evidence="3" id="KW-1185">Reference proteome</keyword>
<name>X6LV23_RETFI</name>
<organism evidence="2 3">
    <name type="scientific">Reticulomyxa filosa</name>
    <dbReference type="NCBI Taxonomy" id="46433"/>
    <lineage>
        <taxon>Eukaryota</taxon>
        <taxon>Sar</taxon>
        <taxon>Rhizaria</taxon>
        <taxon>Retaria</taxon>
        <taxon>Foraminifera</taxon>
        <taxon>Monothalamids</taxon>
        <taxon>Reticulomyxidae</taxon>
        <taxon>Reticulomyxa</taxon>
    </lineage>
</organism>
<proteinExistence type="predicted"/>
<gene>
    <name evidence="2" type="ORF">RFI_31618</name>
</gene>
<evidence type="ECO:0000313" key="3">
    <source>
        <dbReference type="Proteomes" id="UP000023152"/>
    </source>
</evidence>
<keyword evidence="1" id="KW-0812">Transmembrane</keyword>
<keyword evidence="1" id="KW-0472">Membrane</keyword>
<protein>
    <submittedName>
        <fullName evidence="2">Uncharacterized protein</fullName>
    </submittedName>
</protein>
<dbReference type="EMBL" id="ASPP01027776">
    <property type="protein sequence ID" value="ETO05778.1"/>
    <property type="molecule type" value="Genomic_DNA"/>
</dbReference>
<sequence>MVYLTAKLREHCTDLWQFLNDLAASDPKAYQEFLASQHKAYMESSEETDAKRKDGQVQAIKHKMNQRALEEAMETAFVKPRKEVEDKIYFEPIAVFVLKTKVKTAKPLQNINTNTNIKNAQNNNDLTFEKKRVTMSDGDKLFINFLKSPYVKSLYFKDKITEPVNVQSVLHSPNLVQNISVPFQSSVLLAEKDHCTYTTYINMFVFIFVYVYVCALLLFLNK</sequence>
<reference evidence="2 3" key="1">
    <citation type="journal article" date="2013" name="Curr. Biol.">
        <title>The Genome of the Foraminiferan Reticulomyxa filosa.</title>
        <authorList>
            <person name="Glockner G."/>
            <person name="Hulsmann N."/>
            <person name="Schleicher M."/>
            <person name="Noegel A.A."/>
            <person name="Eichinger L."/>
            <person name="Gallinger C."/>
            <person name="Pawlowski J."/>
            <person name="Sierra R."/>
            <person name="Euteneuer U."/>
            <person name="Pillet L."/>
            <person name="Moustafa A."/>
            <person name="Platzer M."/>
            <person name="Groth M."/>
            <person name="Szafranski K."/>
            <person name="Schliwa M."/>
        </authorList>
    </citation>
    <scope>NUCLEOTIDE SEQUENCE [LARGE SCALE GENOMIC DNA]</scope>
</reference>
<keyword evidence="1" id="KW-1133">Transmembrane helix</keyword>
<dbReference type="Proteomes" id="UP000023152">
    <property type="component" value="Unassembled WGS sequence"/>
</dbReference>